<keyword evidence="2" id="KW-0808">Transferase</keyword>
<sequence>MSHVSFFWLKPEHDKLVKGLESEFCTLVKSAITKNRLTLPPVPKVLNQLHKLCNRDDTTIHKVAALLLEDPGMAAYILKISNTMLFNRRNVICHDIHTAVGRLGIVRVRDIVTAKAIEDLKTRHNFSQHCNQLLMQSAVRSRQLAATMGLIAAGLAKHDEFPKAIEPEKALLAGLFADIGLFSLVHEYQLYLDSGNFLDIEIAKYVFEHCCQQASLLVLQHWGFDDDYLEVASNMPVPFRSALCEHLYLDTARMAHHLLMYKNNDEAIEEHHVEMDLAAAEVMYDLTNLPDDVFNQHLKAVFKTGEL</sequence>
<name>A0A0J1HBE2_9GAMM</name>
<dbReference type="PANTHER" id="PTHR33525">
    <property type="match status" value="1"/>
</dbReference>
<dbReference type="Gene3D" id="1.10.3210.10">
    <property type="entry name" value="Hypothetical protein af1432"/>
    <property type="match status" value="1"/>
</dbReference>
<accession>A0A0J1HBE2</accession>
<keyword evidence="2" id="KW-0418">Kinase</keyword>
<dbReference type="PROSITE" id="PS51833">
    <property type="entry name" value="HDOD"/>
    <property type="match status" value="1"/>
</dbReference>
<protein>
    <submittedName>
        <fullName evidence="2">Histidine kinase</fullName>
    </submittedName>
</protein>
<keyword evidence="3" id="KW-1185">Reference proteome</keyword>
<dbReference type="OrthoDB" id="598113at2"/>
<proteinExistence type="predicted"/>
<evidence type="ECO:0000259" key="1">
    <source>
        <dbReference type="PROSITE" id="PS51833"/>
    </source>
</evidence>
<dbReference type="InterPro" id="IPR052340">
    <property type="entry name" value="RNase_Y/CdgJ"/>
</dbReference>
<dbReference type="EMBL" id="LDOT01000002">
    <property type="protein sequence ID" value="KLV08970.1"/>
    <property type="molecule type" value="Genomic_DNA"/>
</dbReference>
<dbReference type="PANTHER" id="PTHR33525:SF3">
    <property type="entry name" value="RIBONUCLEASE Y"/>
    <property type="match status" value="1"/>
</dbReference>
<dbReference type="RefSeq" id="WP_047877131.1">
    <property type="nucleotide sequence ID" value="NZ_LDOT01000002.1"/>
</dbReference>
<evidence type="ECO:0000313" key="3">
    <source>
        <dbReference type="Proteomes" id="UP000036097"/>
    </source>
</evidence>
<feature type="domain" description="HDOD" evidence="1">
    <location>
        <begin position="39"/>
        <end position="238"/>
    </location>
</feature>
<evidence type="ECO:0000313" key="2">
    <source>
        <dbReference type="EMBL" id="KLV08970.1"/>
    </source>
</evidence>
<dbReference type="PATRIC" id="fig|1195763.3.peg.397"/>
<organism evidence="2 3">
    <name type="scientific">Photobacterium aquae</name>
    <dbReference type="NCBI Taxonomy" id="1195763"/>
    <lineage>
        <taxon>Bacteria</taxon>
        <taxon>Pseudomonadati</taxon>
        <taxon>Pseudomonadota</taxon>
        <taxon>Gammaproteobacteria</taxon>
        <taxon>Vibrionales</taxon>
        <taxon>Vibrionaceae</taxon>
        <taxon>Photobacterium</taxon>
    </lineage>
</organism>
<reference evidence="2 3" key="1">
    <citation type="submission" date="2015-05" db="EMBL/GenBank/DDBJ databases">
        <title>Photobacterium galathea sp. nov.</title>
        <authorList>
            <person name="Machado H."/>
            <person name="Gram L."/>
        </authorList>
    </citation>
    <scope>NUCLEOTIDE SEQUENCE [LARGE SCALE GENOMIC DNA]</scope>
    <source>
        <strain evidence="2 3">CGMCC 1.12159</strain>
    </source>
</reference>
<comment type="caution">
    <text evidence="2">The sequence shown here is derived from an EMBL/GenBank/DDBJ whole genome shotgun (WGS) entry which is preliminary data.</text>
</comment>
<dbReference type="AlphaFoldDB" id="A0A0J1HBE2"/>
<dbReference type="GO" id="GO:0016301">
    <property type="term" value="F:kinase activity"/>
    <property type="evidence" value="ECO:0007669"/>
    <property type="project" value="UniProtKB-KW"/>
</dbReference>
<dbReference type="InterPro" id="IPR013976">
    <property type="entry name" value="HDOD"/>
</dbReference>
<dbReference type="STRING" id="1195763.ABT56_01835"/>
<dbReference type="SUPFAM" id="SSF109604">
    <property type="entry name" value="HD-domain/PDEase-like"/>
    <property type="match status" value="1"/>
</dbReference>
<gene>
    <name evidence="2" type="ORF">ABT56_01835</name>
</gene>
<dbReference type="Pfam" id="PF08668">
    <property type="entry name" value="HDOD"/>
    <property type="match status" value="1"/>
</dbReference>
<dbReference type="Proteomes" id="UP000036097">
    <property type="component" value="Unassembled WGS sequence"/>
</dbReference>